<feature type="domain" description="Uracil-DNA glycosylase-like" evidence="1">
    <location>
        <begin position="63"/>
        <end position="168"/>
    </location>
</feature>
<dbReference type="Proteomes" id="UP001062263">
    <property type="component" value="Chromosome"/>
</dbReference>
<evidence type="ECO:0000313" key="3">
    <source>
        <dbReference type="Proteomes" id="UP001062263"/>
    </source>
</evidence>
<name>A0ABM7ZJ96_9BACT</name>
<sequence>MINLTEELAPLAGPGMHLPAATLDPSLIRAVMINEVVPEHPEDDFYGANDPPFYLTTALPLFQRAGLPAQSIRDVTDAGVYITNAVKTPKKDTNVPAEDIVLSLPLLEHELDLFPRLKAVMLMGDVARKAFNLIWKKKTGRNALPAVSTYKLRKTPLYAENIRIFPSYIMTGRNILIEKSKADMAAEDIRTMLEIIRS</sequence>
<proteinExistence type="predicted"/>
<reference evidence="2" key="1">
    <citation type="submission" date="2022-06" db="EMBL/GenBank/DDBJ databases">
        <title>Akkermansia biwalacus sp. nov., an anaerobic mucin-degrading bacterium isolated from human intestine.</title>
        <authorList>
            <person name="Kobayashi Y."/>
            <person name="Inoue S."/>
            <person name="Kawahara T."/>
            <person name="Kohda N."/>
        </authorList>
    </citation>
    <scope>NUCLEOTIDE SEQUENCE</scope>
    <source>
        <strain evidence="2">WON2089</strain>
    </source>
</reference>
<accession>A0ABM7ZJ96</accession>
<organism evidence="2 3">
    <name type="scientific">Akkermansia biwaensis</name>
    <dbReference type="NCBI Taxonomy" id="2946555"/>
    <lineage>
        <taxon>Bacteria</taxon>
        <taxon>Pseudomonadati</taxon>
        <taxon>Verrucomicrobiota</taxon>
        <taxon>Verrucomicrobiia</taxon>
        <taxon>Verrucomicrobiales</taxon>
        <taxon>Akkermansiaceae</taxon>
        <taxon>Akkermansia</taxon>
    </lineage>
</organism>
<evidence type="ECO:0000313" key="2">
    <source>
        <dbReference type="EMBL" id="BDL44817.1"/>
    </source>
</evidence>
<protein>
    <recommendedName>
        <fullName evidence="1">Uracil-DNA glycosylase-like domain-containing protein</fullName>
    </recommendedName>
</protein>
<dbReference type="InterPro" id="IPR005122">
    <property type="entry name" value="Uracil-DNA_glycosylase-like"/>
</dbReference>
<dbReference type="InterPro" id="IPR036895">
    <property type="entry name" value="Uracil-DNA_glycosylase-like_sf"/>
</dbReference>
<keyword evidence="3" id="KW-1185">Reference proteome</keyword>
<gene>
    <name evidence="2" type="ORF">Abiwalacus_23910</name>
</gene>
<dbReference type="EMBL" id="AP025943">
    <property type="protein sequence ID" value="BDL44817.1"/>
    <property type="molecule type" value="Genomic_DNA"/>
</dbReference>
<dbReference type="SUPFAM" id="SSF52141">
    <property type="entry name" value="Uracil-DNA glycosylase-like"/>
    <property type="match status" value="1"/>
</dbReference>
<dbReference type="Gene3D" id="3.40.470.10">
    <property type="entry name" value="Uracil-DNA glycosylase-like domain"/>
    <property type="match status" value="1"/>
</dbReference>
<dbReference type="Pfam" id="PF03167">
    <property type="entry name" value="UDG"/>
    <property type="match status" value="1"/>
</dbReference>
<evidence type="ECO:0000259" key="1">
    <source>
        <dbReference type="Pfam" id="PF03167"/>
    </source>
</evidence>